<evidence type="ECO:0000256" key="1">
    <source>
        <dbReference type="ARBA" id="ARBA00004141"/>
    </source>
</evidence>
<name>G8TUY4_SULAD</name>
<feature type="transmembrane region" description="Helical" evidence="5">
    <location>
        <begin position="20"/>
        <end position="42"/>
    </location>
</feature>
<keyword evidence="2 5" id="KW-0812">Transmembrane</keyword>
<reference evidence="6 7" key="2">
    <citation type="journal article" date="2012" name="Stand. Genomic Sci.">
        <title>Complete genome sequence of the moderately thermophilic mineral-sulfide-oxidizing firmicute Sulfobacillus acidophilus type strain (NAL(T)).</title>
        <authorList>
            <person name="Anderson I."/>
            <person name="Chertkov O."/>
            <person name="Chen A."/>
            <person name="Saunders E."/>
            <person name="Lapidus A."/>
            <person name="Nolan M."/>
            <person name="Lucas S."/>
            <person name="Hammon N."/>
            <person name="Deshpande S."/>
            <person name="Cheng J.F."/>
            <person name="Han C."/>
            <person name="Tapia R."/>
            <person name="Goodwin L.A."/>
            <person name="Pitluck S."/>
            <person name="Liolios K."/>
            <person name="Pagani I."/>
            <person name="Ivanova N."/>
            <person name="Mikhailova N."/>
            <person name="Pati A."/>
            <person name="Palaniappan K."/>
            <person name="Land M."/>
            <person name="Pan C."/>
            <person name="Rohde M."/>
            <person name="Pukall R."/>
            <person name="Goker M."/>
            <person name="Detter J.C."/>
            <person name="Woyke T."/>
            <person name="Bristow J."/>
            <person name="Eisen J.A."/>
            <person name="Markowitz V."/>
            <person name="Hugenholtz P."/>
            <person name="Kyrpides N.C."/>
            <person name="Klenk H.P."/>
            <person name="Mavromatis K."/>
        </authorList>
    </citation>
    <scope>NUCLEOTIDE SEQUENCE [LARGE SCALE GENOMIC DNA]</scope>
    <source>
        <strain evidence="7">ATCC 700253 / DSM 10332 / NAL</strain>
    </source>
</reference>
<protein>
    <submittedName>
        <fullName evidence="6">Colicin V production protein</fullName>
    </submittedName>
</protein>
<dbReference type="Pfam" id="PF02674">
    <property type="entry name" value="Colicin_V"/>
    <property type="match status" value="1"/>
</dbReference>
<evidence type="ECO:0000256" key="5">
    <source>
        <dbReference type="SAM" id="Phobius"/>
    </source>
</evidence>
<accession>G8TUY4</accession>
<keyword evidence="3 5" id="KW-1133">Transmembrane helix</keyword>
<evidence type="ECO:0000256" key="3">
    <source>
        <dbReference type="ARBA" id="ARBA00022989"/>
    </source>
</evidence>
<evidence type="ECO:0000313" key="7">
    <source>
        <dbReference type="Proteomes" id="UP000005439"/>
    </source>
</evidence>
<evidence type="ECO:0000256" key="2">
    <source>
        <dbReference type="ARBA" id="ARBA00022692"/>
    </source>
</evidence>
<gene>
    <name evidence="6" type="ordered locus">Sulac_3512</name>
</gene>
<sequence length="189" mass="20451">MTGWINASLALYLLLGAWYGLRRGLVSVVFSVLGYVVGLVVASHEETRLTRWLLRQPTIHRTVFHLIPQAAATIPSVHRQALHLIQSLMALIVFLLLVGLAEGLGRVIGQIISRTVHSFRVTGLVDRIGGVVAGLFEHGIVAGLVMVLILTVPVFAHTPLLGAIHKAPLASWLVSWVGRLAKIPGGLYL</sequence>
<feature type="transmembrane region" description="Helical" evidence="5">
    <location>
        <begin position="128"/>
        <end position="156"/>
    </location>
</feature>
<dbReference type="GO" id="GO:0016020">
    <property type="term" value="C:membrane"/>
    <property type="evidence" value="ECO:0007669"/>
    <property type="project" value="UniProtKB-SubCell"/>
</dbReference>
<feature type="transmembrane region" description="Helical" evidence="5">
    <location>
        <begin position="88"/>
        <end position="108"/>
    </location>
</feature>
<keyword evidence="4 5" id="KW-0472">Membrane</keyword>
<dbReference type="Proteomes" id="UP000005439">
    <property type="component" value="Chromosome"/>
</dbReference>
<organism evidence="6 7">
    <name type="scientific">Sulfobacillus acidophilus (strain ATCC 700253 / DSM 10332 / NAL)</name>
    <dbReference type="NCBI Taxonomy" id="679936"/>
    <lineage>
        <taxon>Bacteria</taxon>
        <taxon>Bacillati</taxon>
        <taxon>Bacillota</taxon>
        <taxon>Clostridia</taxon>
        <taxon>Eubacteriales</taxon>
        <taxon>Clostridiales Family XVII. Incertae Sedis</taxon>
        <taxon>Sulfobacillus</taxon>
    </lineage>
</organism>
<proteinExistence type="predicted"/>
<dbReference type="KEGG" id="sap:Sulac_3512"/>
<dbReference type="STRING" id="679936.Sulac_3512"/>
<dbReference type="InterPro" id="IPR003825">
    <property type="entry name" value="Colicin-V_CvpA"/>
</dbReference>
<comment type="subcellular location">
    <subcellularLocation>
        <location evidence="1">Membrane</location>
        <topology evidence="1">Multi-pass membrane protein</topology>
    </subcellularLocation>
</comment>
<evidence type="ECO:0000313" key="6">
    <source>
        <dbReference type="EMBL" id="AEW06949.1"/>
    </source>
</evidence>
<keyword evidence="7" id="KW-1185">Reference proteome</keyword>
<dbReference type="AlphaFoldDB" id="G8TUY4"/>
<dbReference type="EMBL" id="CP003179">
    <property type="protein sequence ID" value="AEW06949.1"/>
    <property type="molecule type" value="Genomic_DNA"/>
</dbReference>
<evidence type="ECO:0000256" key="4">
    <source>
        <dbReference type="ARBA" id="ARBA00023136"/>
    </source>
</evidence>
<dbReference type="PATRIC" id="fig|679936.5.peg.3633"/>
<reference evidence="7" key="1">
    <citation type="submission" date="2011-12" db="EMBL/GenBank/DDBJ databases">
        <title>The complete genome of chromosome of Sulfobacillus acidophilus DSM 10332.</title>
        <authorList>
            <person name="Lucas S."/>
            <person name="Han J."/>
            <person name="Lapidus A."/>
            <person name="Bruce D."/>
            <person name="Goodwin L."/>
            <person name="Pitluck S."/>
            <person name="Peters L."/>
            <person name="Kyrpides N."/>
            <person name="Mavromatis K."/>
            <person name="Ivanova N."/>
            <person name="Mikhailova N."/>
            <person name="Chertkov O."/>
            <person name="Saunders E."/>
            <person name="Detter J.C."/>
            <person name="Tapia R."/>
            <person name="Han C."/>
            <person name="Land M."/>
            <person name="Hauser L."/>
            <person name="Markowitz V."/>
            <person name="Cheng J.-F."/>
            <person name="Hugenholtz P."/>
            <person name="Woyke T."/>
            <person name="Wu D."/>
            <person name="Pukall R."/>
            <person name="Gehrich-Schroeter G."/>
            <person name="Schneider S."/>
            <person name="Klenk H.-P."/>
            <person name="Eisen J.A."/>
        </authorList>
    </citation>
    <scope>NUCLEOTIDE SEQUENCE [LARGE SCALE GENOMIC DNA]</scope>
    <source>
        <strain evidence="7">ATCC 700253 / DSM 10332 / NAL</strain>
    </source>
</reference>
<dbReference type="HOGENOM" id="CLU_1433795_0_0_9"/>
<dbReference type="GO" id="GO:0009403">
    <property type="term" value="P:toxin biosynthetic process"/>
    <property type="evidence" value="ECO:0007669"/>
    <property type="project" value="InterPro"/>
</dbReference>